<feature type="transmembrane region" description="Helical" evidence="1">
    <location>
        <begin position="375"/>
        <end position="402"/>
    </location>
</feature>
<protein>
    <submittedName>
        <fullName evidence="2">Uncharacterized protein</fullName>
    </submittedName>
</protein>
<evidence type="ECO:0000256" key="1">
    <source>
        <dbReference type="SAM" id="Phobius"/>
    </source>
</evidence>
<evidence type="ECO:0000313" key="3">
    <source>
        <dbReference type="Proteomes" id="UP001295423"/>
    </source>
</evidence>
<keyword evidence="3" id="KW-1185">Reference proteome</keyword>
<keyword evidence="1" id="KW-1133">Transmembrane helix</keyword>
<accession>A0AAD2PVK7</accession>
<dbReference type="EMBL" id="CAKOGP040001903">
    <property type="protein sequence ID" value="CAJ1955922.1"/>
    <property type="molecule type" value="Genomic_DNA"/>
</dbReference>
<organism evidence="2 3">
    <name type="scientific">Cylindrotheca closterium</name>
    <dbReference type="NCBI Taxonomy" id="2856"/>
    <lineage>
        <taxon>Eukaryota</taxon>
        <taxon>Sar</taxon>
        <taxon>Stramenopiles</taxon>
        <taxon>Ochrophyta</taxon>
        <taxon>Bacillariophyta</taxon>
        <taxon>Bacillariophyceae</taxon>
        <taxon>Bacillariophycidae</taxon>
        <taxon>Bacillariales</taxon>
        <taxon>Bacillariaceae</taxon>
        <taxon>Cylindrotheca</taxon>
    </lineage>
</organism>
<comment type="caution">
    <text evidence="2">The sequence shown here is derived from an EMBL/GenBank/DDBJ whole genome shotgun (WGS) entry which is preliminary data.</text>
</comment>
<proteinExistence type="predicted"/>
<dbReference type="Proteomes" id="UP001295423">
    <property type="component" value="Unassembled WGS sequence"/>
</dbReference>
<feature type="transmembrane region" description="Helical" evidence="1">
    <location>
        <begin position="76"/>
        <end position="101"/>
    </location>
</feature>
<sequence>MLETLGDCCLILFFPIWPIISIAVGIVWGAIASTFATLIVLSIALVRFPLHLWQTFYFAATTQDCFKGIQGKLWRLPVLLLAPIGPILFVLVSTAACATIGTLKLIGDATRTVYSHEYAEAAKNTRSNLRFEEKSTLRQYWDACKEVVEDDSFASTTIECLKGALTLVFSLAFACLAFIPFSVTMTAITVYRLPINLFKTMKIALFTVMLRWDLRIIVLFMLPLIHTAFPVMVLVASMVGCFFWTWGQTHENLFEDKNPFRKWNQLVNTVRDYYEEHKKFVSKRCNRFDHPTGIPMGWNGQQYGLEIERLLRFQLNFLLCVALAVYQTPIILVGTTVILLIKFIPSCIHFWREYFEECISNTSCVIILSVWPFHILAIVLIPIGSFLFAICFILLALVWAYFDVTQFVFDDHAPICKCLSVPWIHIRKCDKWTAKHYVSDERFRLINKQCCPWHNAMIDDDDDDESGRHQYGNSSSTRETLNADVYWDRFASQCIQSTSELLANGFLDFDSVEGMDPSCVQSIPSVAVVTILMDSLQKQGLKRGDIYWKVDESVCEVKGRAPLDNISALLWPMVLDLYSF</sequence>
<evidence type="ECO:0000313" key="2">
    <source>
        <dbReference type="EMBL" id="CAJ1955922.1"/>
    </source>
</evidence>
<name>A0AAD2PVK7_9STRA</name>
<keyword evidence="1" id="KW-0472">Membrane</keyword>
<feature type="transmembrane region" description="Helical" evidence="1">
    <location>
        <begin position="167"/>
        <end position="191"/>
    </location>
</feature>
<dbReference type="AlphaFoldDB" id="A0AAD2PVK7"/>
<feature type="transmembrane region" description="Helical" evidence="1">
    <location>
        <begin position="20"/>
        <end position="46"/>
    </location>
</feature>
<feature type="transmembrane region" description="Helical" evidence="1">
    <location>
        <begin position="317"/>
        <end position="344"/>
    </location>
</feature>
<keyword evidence="1" id="KW-0812">Transmembrane</keyword>
<reference evidence="2" key="1">
    <citation type="submission" date="2023-08" db="EMBL/GenBank/DDBJ databases">
        <authorList>
            <person name="Audoor S."/>
            <person name="Bilcke G."/>
        </authorList>
    </citation>
    <scope>NUCLEOTIDE SEQUENCE</scope>
</reference>
<gene>
    <name evidence="2" type="ORF">CYCCA115_LOCUS15985</name>
</gene>